<reference evidence="2" key="1">
    <citation type="submission" date="2020-01" db="EMBL/GenBank/DDBJ databases">
        <authorList>
            <consortium name="DOE Joint Genome Institute"/>
            <person name="Haridas S."/>
            <person name="Albert R."/>
            <person name="Binder M."/>
            <person name="Bloem J."/>
            <person name="Labutti K."/>
            <person name="Salamov A."/>
            <person name="Andreopoulos B."/>
            <person name="Baker S.E."/>
            <person name="Barry K."/>
            <person name="Bills G."/>
            <person name="Bluhm B.H."/>
            <person name="Cannon C."/>
            <person name="Castanera R."/>
            <person name="Culley D.E."/>
            <person name="Daum C."/>
            <person name="Ezra D."/>
            <person name="Gonzalez J.B."/>
            <person name="Henrissat B."/>
            <person name="Kuo A."/>
            <person name="Liang C."/>
            <person name="Lipzen A."/>
            <person name="Lutzoni F."/>
            <person name="Magnuson J."/>
            <person name="Mondo S."/>
            <person name="Nolan M."/>
            <person name="Ohm R."/>
            <person name="Pangilinan J."/>
            <person name="Park H.-J."/>
            <person name="Ramirez L."/>
            <person name="Alfaro M."/>
            <person name="Sun H."/>
            <person name="Tritt A."/>
            <person name="Yoshinaga Y."/>
            <person name="Zwiers L.-H."/>
            <person name="Turgeon B.G."/>
            <person name="Goodwin S.B."/>
            <person name="Spatafora J.W."/>
            <person name="Crous P.W."/>
            <person name="Grigoriev I.V."/>
        </authorList>
    </citation>
    <scope>NUCLEOTIDE SEQUENCE</scope>
    <source>
        <strain evidence="2">IPT5</strain>
    </source>
</reference>
<dbReference type="Proteomes" id="UP000799423">
    <property type="component" value="Unassembled WGS sequence"/>
</dbReference>
<organism evidence="2 3">
    <name type="scientific">Plenodomus tracheiphilus IPT5</name>
    <dbReference type="NCBI Taxonomy" id="1408161"/>
    <lineage>
        <taxon>Eukaryota</taxon>
        <taxon>Fungi</taxon>
        <taxon>Dikarya</taxon>
        <taxon>Ascomycota</taxon>
        <taxon>Pezizomycotina</taxon>
        <taxon>Dothideomycetes</taxon>
        <taxon>Pleosporomycetidae</taxon>
        <taxon>Pleosporales</taxon>
        <taxon>Pleosporineae</taxon>
        <taxon>Leptosphaeriaceae</taxon>
        <taxon>Plenodomus</taxon>
    </lineage>
</organism>
<protein>
    <submittedName>
        <fullName evidence="2">Uncharacterized protein</fullName>
    </submittedName>
</protein>
<proteinExistence type="predicted"/>
<keyword evidence="3" id="KW-1185">Reference proteome</keyword>
<evidence type="ECO:0000313" key="2">
    <source>
        <dbReference type="EMBL" id="KAF2852140.1"/>
    </source>
</evidence>
<evidence type="ECO:0000313" key="3">
    <source>
        <dbReference type="Proteomes" id="UP000799423"/>
    </source>
</evidence>
<dbReference type="AlphaFoldDB" id="A0A6A7B9V0"/>
<dbReference type="OrthoDB" id="3784217at2759"/>
<gene>
    <name evidence="2" type="ORF">T440DRAFT_516568</name>
</gene>
<name>A0A6A7B9V0_9PLEO</name>
<dbReference type="EMBL" id="MU006299">
    <property type="protein sequence ID" value="KAF2852140.1"/>
    <property type="molecule type" value="Genomic_DNA"/>
</dbReference>
<evidence type="ECO:0000256" key="1">
    <source>
        <dbReference type="SAM" id="MobiDB-lite"/>
    </source>
</evidence>
<feature type="region of interest" description="Disordered" evidence="1">
    <location>
        <begin position="153"/>
        <end position="196"/>
    </location>
</feature>
<sequence length="217" mass="23755">MAPHKRFRFPSHLGEEGQTSWLDIFPVHRRPSSSRAVSHTSSTASSYATAPDPTKVTRIEALRATLANIKDSIDIRTFDYNLVINHGLFCRSCSRVAQPGTCGPTCALLAPPIGSLEPWFSQTWYEECKANKAIYHANIVLLMLQGSRPILARSSNGKRRPSGSNFKQDWSFEGAGGKGSTSEDVAPDDVSGHFPSSSIITIDSDCSMMMFGENSQK</sequence>
<accession>A0A6A7B9V0</accession>